<sequence length="325" mass="36520">MHAELRDALATNGGHLLRRDLVSMGYSDRMIRLLVHQSFLTRLRHGTYVDRQVYDALSVVERHLVHCRAVLDRLGPGVALSHHSAAALHGIEMYRPAFRHVHVTHLDGKGGRREAGVVHHEAEVPSGELTRVEGVRAVSPARSLFELASLDGTESGVVAVSSALHAGLSTKEELLDLETRFNRWPGYSHARLAIRLADGRIESVGESRSLYHLWRHGVPRPELQATITNADGSTLARVDFEWELHRHVGEFDGMRKYSAYGDGREALIREKRREDLVRATGRGMSRWTWNELAASRVRTWAHELAASLEHSRRQFGRNAVHLPLG</sequence>
<evidence type="ECO:0000313" key="1">
    <source>
        <dbReference type="EMBL" id="MBC9227544.1"/>
    </source>
</evidence>
<comment type="caution">
    <text evidence="1">The sequence shown here is derived from an EMBL/GenBank/DDBJ whole genome shotgun (WGS) entry which is preliminary data.</text>
</comment>
<dbReference type="RefSeq" id="WP_187769989.1">
    <property type="nucleotide sequence ID" value="NZ_JACTVM010000004.1"/>
</dbReference>
<name>A0A8I0K357_9ACTN</name>
<evidence type="ECO:0000313" key="2">
    <source>
        <dbReference type="Proteomes" id="UP000620591"/>
    </source>
</evidence>
<evidence type="ECO:0008006" key="3">
    <source>
        <dbReference type="Google" id="ProtNLM"/>
    </source>
</evidence>
<gene>
    <name evidence="1" type="ORF">IBG24_14590</name>
</gene>
<proteinExistence type="predicted"/>
<dbReference type="EMBL" id="JACTVM010000004">
    <property type="protein sequence ID" value="MBC9227544.1"/>
    <property type="molecule type" value="Genomic_DNA"/>
</dbReference>
<dbReference type="Proteomes" id="UP000620591">
    <property type="component" value="Unassembled WGS sequence"/>
</dbReference>
<dbReference type="AlphaFoldDB" id="A0A8I0K357"/>
<reference evidence="1" key="1">
    <citation type="submission" date="2020-09" db="EMBL/GenBank/DDBJ databases">
        <title>Novel species in genus Aeromicrobium.</title>
        <authorList>
            <person name="Zhang G."/>
        </authorList>
    </citation>
    <scope>NUCLEOTIDE SEQUENCE</scope>
    <source>
        <strain evidence="1">Zg-636</strain>
    </source>
</reference>
<protein>
    <recommendedName>
        <fullName evidence="3">Type IV toxin-antitoxin system AbiEi family antitoxin domain-containing protein</fullName>
    </recommendedName>
</protein>
<organism evidence="1 2">
    <name type="scientific">Aeromicrobium senzhongii</name>
    <dbReference type="NCBI Taxonomy" id="2663859"/>
    <lineage>
        <taxon>Bacteria</taxon>
        <taxon>Bacillati</taxon>
        <taxon>Actinomycetota</taxon>
        <taxon>Actinomycetes</taxon>
        <taxon>Propionibacteriales</taxon>
        <taxon>Nocardioidaceae</taxon>
        <taxon>Aeromicrobium</taxon>
    </lineage>
</organism>
<accession>A0A8I0K357</accession>